<reference evidence="5 6" key="1">
    <citation type="journal article" date="2017" name="Int. J. Parasitol.">
        <title>The genome of the protozoan parasite Cystoisospora suis and a reverse vaccinology approach to identify vaccine candidates.</title>
        <authorList>
            <person name="Palmieri N."/>
            <person name="Shrestha A."/>
            <person name="Ruttkowski B."/>
            <person name="Beck T."/>
            <person name="Vogl C."/>
            <person name="Tomley F."/>
            <person name="Blake D.P."/>
            <person name="Joachim A."/>
        </authorList>
    </citation>
    <scope>NUCLEOTIDE SEQUENCE [LARGE SCALE GENOMIC DNA]</scope>
    <source>
        <strain evidence="5 6">Wien I</strain>
    </source>
</reference>
<feature type="compositionally biased region" description="Low complexity" evidence="3">
    <location>
        <begin position="239"/>
        <end position="264"/>
    </location>
</feature>
<dbReference type="Pfam" id="PF08585">
    <property type="entry name" value="RMI1_N_C"/>
    <property type="match status" value="1"/>
</dbReference>
<evidence type="ECO:0000256" key="2">
    <source>
        <dbReference type="ARBA" id="ARBA00018987"/>
    </source>
</evidence>
<comment type="similarity">
    <text evidence="1">Belongs to the RMI1 family.</text>
</comment>
<dbReference type="VEuPathDB" id="ToxoDB:CSUI_006019"/>
<evidence type="ECO:0000256" key="1">
    <source>
        <dbReference type="ARBA" id="ARBA00006395"/>
    </source>
</evidence>
<proteinExistence type="inferred from homology"/>
<feature type="compositionally biased region" description="Basic and acidic residues" evidence="3">
    <location>
        <begin position="269"/>
        <end position="284"/>
    </location>
</feature>
<organism evidence="5 6">
    <name type="scientific">Cystoisospora suis</name>
    <dbReference type="NCBI Taxonomy" id="483139"/>
    <lineage>
        <taxon>Eukaryota</taxon>
        <taxon>Sar</taxon>
        <taxon>Alveolata</taxon>
        <taxon>Apicomplexa</taxon>
        <taxon>Conoidasida</taxon>
        <taxon>Coccidia</taxon>
        <taxon>Eucoccidiorida</taxon>
        <taxon>Eimeriorina</taxon>
        <taxon>Sarcocystidae</taxon>
        <taxon>Cystoisospora</taxon>
    </lineage>
</organism>
<dbReference type="Proteomes" id="UP000221165">
    <property type="component" value="Unassembled WGS sequence"/>
</dbReference>
<sequence length="732" mass="79026">MMVRESEIHVENFLASLRLKGFFLSSQWILGLDNSLNSLAVCASPSPVGSLESRAPVSALTYEEQICEAFLLSDLAVSATPSLPPGLCSLGRGKLEGAHILQVVEVVNLNEPRRHRNKFAGKNRFLKLVLTDGHQSICAVEYRPVPCFSEHTLANRAKFLIFNGPEVRRGIVFLQEGNVRLLWGGNDGEVDIQQNKNAVHGHVQICTSPISSSTAPTKICSLASASPGFTPSCAITPVAAPTSSRTTHPASPSSPAHNHRSSSSIARVTENKLTDDERKTEASRRGLLPVAHVPRPGSVCAGTKISEPSAEQRQVGTHSNGVSSTRYQGLFGPASEGKDPHERPHQNGETDWLLSTGAPLGGFLQTSGARRQGCPVRNKQDRRRRVDKTGDSHRESNLPAEGARTLACEEDVVELGELTERDLRDIEDLALASQALPYGVCIEKSGRSGLDFREARHPQALHSKVSPDPPPSFLLADNAIDDGDQRVRETTSRALHEGLGAQMRSVQDSETKQGWLRGSPPSPRKSPESNGHVSTVEDKDTSAVLCVKEVSSDSNCFFVNETKTSSDTNRVSDAGMPNARSRRLITHIKVDRVPDEVRCSAVCGSSIDTAPSIKQLSSAAQVLSSTKSEVRSSTNCGVLVHAVDDDILEHKTNGRTQPASHVPSCSSLSAKQLQTKAERNGLQKVREKHWAVSSKKCATRRASLESRPTAKTQSIFSADNLVSEDIGVISSL</sequence>
<dbReference type="Gene3D" id="2.40.50.770">
    <property type="entry name" value="RecQ-mediated genome instability protein Rmi1, C-terminal domain"/>
    <property type="match status" value="1"/>
</dbReference>
<evidence type="ECO:0000259" key="4">
    <source>
        <dbReference type="Pfam" id="PF08585"/>
    </source>
</evidence>
<dbReference type="PANTHER" id="PTHR14790:SF15">
    <property type="entry name" value="RECQ-MEDIATED GENOME INSTABILITY PROTEIN 1"/>
    <property type="match status" value="1"/>
</dbReference>
<dbReference type="GO" id="GO:0000724">
    <property type="term" value="P:double-strand break repair via homologous recombination"/>
    <property type="evidence" value="ECO:0007669"/>
    <property type="project" value="TreeGrafter"/>
</dbReference>
<dbReference type="AlphaFoldDB" id="A0A2C6KI25"/>
<dbReference type="EMBL" id="MIGC01003006">
    <property type="protein sequence ID" value="PHJ20150.1"/>
    <property type="molecule type" value="Genomic_DNA"/>
</dbReference>
<feature type="region of interest" description="Disordered" evidence="3">
    <location>
        <begin position="239"/>
        <end position="402"/>
    </location>
</feature>
<dbReference type="InterPro" id="IPR013894">
    <property type="entry name" value="RMI1_OB"/>
</dbReference>
<evidence type="ECO:0000256" key="3">
    <source>
        <dbReference type="SAM" id="MobiDB-lite"/>
    </source>
</evidence>
<dbReference type="GO" id="GO:0000712">
    <property type="term" value="P:resolution of meiotic recombination intermediates"/>
    <property type="evidence" value="ECO:0007669"/>
    <property type="project" value="TreeGrafter"/>
</dbReference>
<dbReference type="GO" id="GO:0031422">
    <property type="term" value="C:RecQ family helicase-topoisomerase III complex"/>
    <property type="evidence" value="ECO:0007669"/>
    <property type="project" value="TreeGrafter"/>
</dbReference>
<evidence type="ECO:0000313" key="6">
    <source>
        <dbReference type="Proteomes" id="UP000221165"/>
    </source>
</evidence>
<dbReference type="RefSeq" id="XP_067921841.1">
    <property type="nucleotide sequence ID" value="XM_068066184.1"/>
</dbReference>
<feature type="region of interest" description="Disordered" evidence="3">
    <location>
        <begin position="496"/>
        <end position="537"/>
    </location>
</feature>
<feature type="compositionally biased region" description="Basic and acidic residues" evidence="3">
    <location>
        <begin position="336"/>
        <end position="348"/>
    </location>
</feature>
<gene>
    <name evidence="5" type="ORF">CSUI_006019</name>
</gene>
<comment type="caution">
    <text evidence="5">The sequence shown here is derived from an EMBL/GenBank/DDBJ whole genome shotgun (WGS) entry which is preliminary data.</text>
</comment>
<feature type="compositionally biased region" description="Polar residues" evidence="3">
    <location>
        <begin position="309"/>
        <end position="327"/>
    </location>
</feature>
<dbReference type="InterPro" id="IPR042470">
    <property type="entry name" value="RMI1_N_C_sf"/>
</dbReference>
<keyword evidence="6" id="KW-1185">Reference proteome</keyword>
<dbReference type="OrthoDB" id="332999at2759"/>
<dbReference type="GeneID" id="94429395"/>
<feature type="domain" description="RecQ mediated genome instability protein 1 OB-fold" evidence="4">
    <location>
        <begin position="113"/>
        <end position="185"/>
    </location>
</feature>
<protein>
    <recommendedName>
        <fullName evidence="2">RecQ-mediated genome instability protein 1</fullName>
    </recommendedName>
</protein>
<evidence type="ECO:0000313" key="5">
    <source>
        <dbReference type="EMBL" id="PHJ20150.1"/>
    </source>
</evidence>
<dbReference type="PANTHER" id="PTHR14790">
    <property type="entry name" value="RECQ-MEDIATED GENOME INSTABILITY PROTEIN 1 RMI1"/>
    <property type="match status" value="1"/>
</dbReference>
<feature type="compositionally biased region" description="Basic and acidic residues" evidence="3">
    <location>
        <begin position="387"/>
        <end position="396"/>
    </location>
</feature>
<name>A0A2C6KI25_9APIC</name>
<dbReference type="GO" id="GO:0016604">
    <property type="term" value="C:nuclear body"/>
    <property type="evidence" value="ECO:0007669"/>
    <property type="project" value="TreeGrafter"/>
</dbReference>
<accession>A0A2C6KI25</accession>